<dbReference type="CDD" id="cd10150">
    <property type="entry name" value="CobN_like"/>
    <property type="match status" value="1"/>
</dbReference>
<comment type="caution">
    <text evidence="3">The sequence shown here is derived from an EMBL/GenBank/DDBJ whole genome shotgun (WGS) entry which is preliminary data.</text>
</comment>
<dbReference type="PANTHER" id="PTHR44119:SF4">
    <property type="entry name" value="AEROBIC COBALTOCHELATASE SUBUNIT COBN"/>
    <property type="match status" value="1"/>
</dbReference>
<name>A0A0G8AW68_9SYNE</name>
<dbReference type="PANTHER" id="PTHR44119">
    <property type="entry name" value="MAGNESIUM-CHELATASE SUBUNIT CHLH, CHLOROPLASTIC"/>
    <property type="match status" value="1"/>
</dbReference>
<comment type="similarity">
    <text evidence="1">Belongs to the Mg-chelatase subunit H family.</text>
</comment>
<dbReference type="GO" id="GO:0009236">
    <property type="term" value="P:cobalamin biosynthetic process"/>
    <property type="evidence" value="ECO:0007669"/>
    <property type="project" value="InterPro"/>
</dbReference>
<dbReference type="GO" id="GO:0016851">
    <property type="term" value="F:magnesium chelatase activity"/>
    <property type="evidence" value="ECO:0007669"/>
    <property type="project" value="InterPro"/>
</dbReference>
<evidence type="ECO:0000313" key="3">
    <source>
        <dbReference type="EMBL" id="KKZ12815.1"/>
    </source>
</evidence>
<reference evidence="3 4" key="1">
    <citation type="submission" date="2015-02" db="EMBL/GenBank/DDBJ databases">
        <authorList>
            <person name="Slaby B."/>
            <person name="Hentschel U."/>
        </authorList>
    </citation>
    <scope>NUCLEOTIDE SEQUENCE [LARGE SCALE GENOMIC DNA]</scope>
    <source>
        <strain evidence="3">15L</strain>
    </source>
</reference>
<dbReference type="EMBL" id="JYFQ01000099">
    <property type="protein sequence ID" value="KKZ12815.1"/>
    <property type="molecule type" value="Genomic_DNA"/>
</dbReference>
<reference evidence="3 4" key="2">
    <citation type="submission" date="2015-05" db="EMBL/GenBank/DDBJ databases">
        <title>Lifestyle Evolution in Cyanobacterial Symbionts of Sponges.</title>
        <authorList>
            <person name="Burgsdorf I."/>
            <person name="Slaby B.M."/>
            <person name="Handley K.M."/>
            <person name="Haber M."/>
            <person name="Blom J."/>
            <person name="Marshall C.W."/>
            <person name="Gilbert J.A."/>
            <person name="Hentschel U."/>
            <person name="Steindler L."/>
        </authorList>
    </citation>
    <scope>NUCLEOTIDE SEQUENCE [LARGE SCALE GENOMIC DNA]</scope>
    <source>
        <strain evidence="3">15L</strain>
    </source>
</reference>
<dbReference type="GO" id="GO:0015995">
    <property type="term" value="P:chlorophyll biosynthetic process"/>
    <property type="evidence" value="ECO:0007669"/>
    <property type="project" value="InterPro"/>
</dbReference>
<dbReference type="InterPro" id="IPR011953">
    <property type="entry name" value="Cobalto_CobN"/>
</dbReference>
<dbReference type="InterPro" id="IPR011771">
    <property type="entry name" value="BchH"/>
</dbReference>
<dbReference type="PATRIC" id="fig|1608419.3.peg.2588"/>
<dbReference type="NCBIfam" id="TIGR02025">
    <property type="entry name" value="BchH"/>
    <property type="match status" value="1"/>
</dbReference>
<evidence type="ECO:0000256" key="1">
    <source>
        <dbReference type="ARBA" id="ARBA00010851"/>
    </source>
</evidence>
<proteinExistence type="inferred from homology"/>
<accession>A0A0G8AW68</accession>
<evidence type="ECO:0000259" key="2">
    <source>
        <dbReference type="Pfam" id="PF02514"/>
    </source>
</evidence>
<feature type="domain" description="CobN/magnesium chelatase" evidence="2">
    <location>
        <begin position="124"/>
        <end position="1258"/>
    </location>
</feature>
<organism evidence="3 4">
    <name type="scientific">Candidatus Synechococcus spongiarum 15L</name>
    <dbReference type="NCBI Taxonomy" id="1608419"/>
    <lineage>
        <taxon>Bacteria</taxon>
        <taxon>Bacillati</taxon>
        <taxon>Cyanobacteriota</taxon>
        <taxon>Cyanophyceae</taxon>
        <taxon>Synechococcales</taxon>
        <taxon>Synechococcaceae</taxon>
        <taxon>Synechococcus</taxon>
    </lineage>
</organism>
<protein>
    <recommendedName>
        <fullName evidence="2">CobN/magnesium chelatase domain-containing protein</fullName>
    </recommendedName>
</protein>
<evidence type="ECO:0000313" key="4">
    <source>
        <dbReference type="Proteomes" id="UP000035037"/>
    </source>
</evidence>
<dbReference type="GO" id="GO:0051116">
    <property type="term" value="F:cobaltochelatase activity"/>
    <property type="evidence" value="ECO:0007669"/>
    <property type="project" value="InterPro"/>
</dbReference>
<dbReference type="InterPro" id="IPR003672">
    <property type="entry name" value="CobN/Mg_chltase"/>
</dbReference>
<dbReference type="Pfam" id="PF02514">
    <property type="entry name" value="CobN-Mg_chel"/>
    <property type="match status" value="1"/>
</dbReference>
<dbReference type="NCBIfam" id="TIGR02257">
    <property type="entry name" value="cobalto_cobN"/>
    <property type="match status" value="1"/>
</dbReference>
<sequence length="1285" mass="143307">MTSNTENSSGSVVLVTTADTDILTADRALNGLPEGSPQVRAYHPVALDTDDARQDLMKAAEQAGVVVLRLLGGKRAMPETFDSLVNLCHERGIPLIACPGHQEWDEDLVTACSVPVAELETVFSYLMRGGIDNFRNLFLFLSDTYLGSEFGHEAPEPVPWEGIYHPDADMEETADVETYVASRFRSGRPSVGLLFYRAHWMSGNLQFVDDLIRCLEGKEVNVLPVYSYSLKHNPEEEGQRSRTLTSFMAGTDGEPRVDCIINTMGLAMSDLSQEGPTIATGWSVDLLDALDIPIIQGIVSTGSRQEWEESSLGLGPIDTAMNIALPEFDGRIITVPISFKEETAGDGGNGLTGPRLQRYVAAPDRMQALAGLATKWAGLRLKPNSEKRVAIIMSNYPTKDARIGNAVGLDTPASVINLLHAFREAGYKVEDIPEDGDELVHRIIERCSNDRDSLTEEQMRLAAGHVDRRQYAQWFQGFAPQVQEQLKEAWGDPPGQVYRTGDSLAIAGLDLGNVFVGLQPPRGFGENPISVYHSPDLTPTHHYIAYYRWIRDVFQADAMVHVGKHGTLEWLPGKGIGLSEACYPEVALQDLPLFYPFIINNPGEGTQAKRRTHATIIDHLIPPMTTADSYGDIAKLEQLMDEHYQCQTLDPAKLPMLESQIWEMVQQAELHRDLGVEDQPDDFGEFMLEIDGYLCEIKDVQIKDGLHTLGEPPTEEQLVGLLCALTRLDISGIPSLRRAIAEALGLDYVELLDDPGRAVNGNMPATLRDLDSETPLRSAGDVIERLEMLCRSAYEQLQVNGFDRDDVPAIVSGLLGRQDAATEMVLRYVSDFIYPSLMRTSDEIGNLLRGLDGRFVPPGPSGAPTRGMANVLPTGRNFYSVDPKTLPSPVAWEVGKDLGDALLDKYLQEEGSYPEMVGVVVWGTSAMRTHGDDIAQIMYLLGVKPVWQAESRRVSGLELIPLEELGRPRIDVTVRISGFFRDAFPNLIYLLDQSVELVASVDEPPDRNYVVKHLKEDLARTSENSEAEGSEPGDRSGSLYRIFGSKPGTYGAGILPVLDERNWESVHDLAEVYTAWGGYAYTQQDFGVSARPQFRQRFSQIVVAAKNQDNREHDVFDSDDYMQYHGGMIATVRSLTGRNPRQFFGDSSDPSRSRVRDLQDEARRVFRSRVVNPKWMESMKRHGYKGAFELAATVDYMFGYDATAQVIEDWMYEDVTEEYILNEDMQQFFRQSNPWAMRGIIERLLEAIERGMWENPPPEMLDKLRELYLDLETDLEARQEAGQSP</sequence>
<dbReference type="Proteomes" id="UP000035037">
    <property type="component" value="Unassembled WGS sequence"/>
</dbReference>
<gene>
    <name evidence="3" type="ORF">TQ37_05070</name>
</gene>